<keyword evidence="2" id="KW-1185">Reference proteome</keyword>
<dbReference type="RefSeq" id="WP_160498522.1">
    <property type="nucleotide sequence ID" value="NZ_WUBI01000002.1"/>
</dbReference>
<dbReference type="EMBL" id="WUBI01000002">
    <property type="protein sequence ID" value="MWV44913.1"/>
    <property type="molecule type" value="Genomic_DNA"/>
</dbReference>
<accession>A0A7X3IJ31</accession>
<reference evidence="1 2" key="1">
    <citation type="submission" date="2019-12" db="EMBL/GenBank/DDBJ databases">
        <title>Paenibacillus sp. nov., an endophytic bacterium isolated from the stem of Dendrobium.</title>
        <authorList>
            <person name="Zhao R."/>
        </authorList>
    </citation>
    <scope>NUCLEOTIDE SEQUENCE [LARGE SCALE GENOMIC DNA]</scope>
    <source>
        <strain evidence="1 2">HJL G12</strain>
    </source>
</reference>
<evidence type="ECO:0000313" key="2">
    <source>
        <dbReference type="Proteomes" id="UP000460318"/>
    </source>
</evidence>
<sequence>MKLFYAYHEKHIDVWGIYVVENTDELMQVLATEVEKDKDYIRNNFIYSELSHFTNNVTGKKYKVVLEEL</sequence>
<proteinExistence type="predicted"/>
<gene>
    <name evidence="1" type="ORF">GRF59_14925</name>
</gene>
<evidence type="ECO:0000313" key="1">
    <source>
        <dbReference type="EMBL" id="MWV44913.1"/>
    </source>
</evidence>
<comment type="caution">
    <text evidence="1">The sequence shown here is derived from an EMBL/GenBank/DDBJ whole genome shotgun (WGS) entry which is preliminary data.</text>
</comment>
<protein>
    <submittedName>
        <fullName evidence="1">Uncharacterized protein</fullName>
    </submittedName>
</protein>
<organism evidence="1 2">
    <name type="scientific">Paenibacillus dendrobii</name>
    <dbReference type="NCBI Taxonomy" id="2691084"/>
    <lineage>
        <taxon>Bacteria</taxon>
        <taxon>Bacillati</taxon>
        <taxon>Bacillota</taxon>
        <taxon>Bacilli</taxon>
        <taxon>Bacillales</taxon>
        <taxon>Paenibacillaceae</taxon>
        <taxon>Paenibacillus</taxon>
    </lineage>
</organism>
<dbReference type="AlphaFoldDB" id="A0A7X3IJ31"/>
<dbReference type="Proteomes" id="UP000460318">
    <property type="component" value="Unassembled WGS sequence"/>
</dbReference>
<name>A0A7X3IJ31_9BACL</name>